<comment type="caution">
    <text evidence="2">The sequence shown here is derived from an EMBL/GenBank/DDBJ whole genome shotgun (WGS) entry which is preliminary data.</text>
</comment>
<dbReference type="EMBL" id="QKWP01000110">
    <property type="protein sequence ID" value="RIB27099.1"/>
    <property type="molecule type" value="Genomic_DNA"/>
</dbReference>
<keyword evidence="3" id="KW-1185">Reference proteome</keyword>
<dbReference type="AlphaFoldDB" id="A0A397W1E9"/>
<protein>
    <submittedName>
        <fullName evidence="2">Uncharacterized protein</fullName>
    </submittedName>
</protein>
<feature type="region of interest" description="Disordered" evidence="1">
    <location>
        <begin position="48"/>
        <end position="84"/>
    </location>
</feature>
<accession>A0A397W1E9</accession>
<evidence type="ECO:0000256" key="1">
    <source>
        <dbReference type="SAM" id="MobiDB-lite"/>
    </source>
</evidence>
<proteinExistence type="predicted"/>
<evidence type="ECO:0000313" key="3">
    <source>
        <dbReference type="Proteomes" id="UP000266673"/>
    </source>
</evidence>
<evidence type="ECO:0000313" key="2">
    <source>
        <dbReference type="EMBL" id="RIB27099.1"/>
    </source>
</evidence>
<reference evidence="2 3" key="1">
    <citation type="submission" date="2018-06" db="EMBL/GenBank/DDBJ databases">
        <title>Comparative genomics reveals the genomic features of Rhizophagus irregularis, R. cerebriforme, R. diaphanum and Gigaspora rosea, and their symbiotic lifestyle signature.</title>
        <authorList>
            <person name="Morin E."/>
            <person name="San Clemente H."/>
            <person name="Chen E.C.H."/>
            <person name="De La Providencia I."/>
            <person name="Hainaut M."/>
            <person name="Kuo A."/>
            <person name="Kohler A."/>
            <person name="Murat C."/>
            <person name="Tang N."/>
            <person name="Roy S."/>
            <person name="Loubradou J."/>
            <person name="Henrissat B."/>
            <person name="Grigoriev I.V."/>
            <person name="Corradi N."/>
            <person name="Roux C."/>
            <person name="Martin F.M."/>
        </authorList>
    </citation>
    <scope>NUCLEOTIDE SEQUENCE [LARGE SCALE GENOMIC DNA]</scope>
    <source>
        <strain evidence="2 3">DAOM 194757</strain>
    </source>
</reference>
<organism evidence="2 3">
    <name type="scientific">Gigaspora rosea</name>
    <dbReference type="NCBI Taxonomy" id="44941"/>
    <lineage>
        <taxon>Eukaryota</taxon>
        <taxon>Fungi</taxon>
        <taxon>Fungi incertae sedis</taxon>
        <taxon>Mucoromycota</taxon>
        <taxon>Glomeromycotina</taxon>
        <taxon>Glomeromycetes</taxon>
        <taxon>Diversisporales</taxon>
        <taxon>Gigasporaceae</taxon>
        <taxon>Gigaspora</taxon>
    </lineage>
</organism>
<name>A0A397W1E9_9GLOM</name>
<feature type="compositionally biased region" description="Polar residues" evidence="1">
    <location>
        <begin position="65"/>
        <end position="77"/>
    </location>
</feature>
<sequence length="133" mass="14680">MIFYNEEGALNLDLNSRTLLPIRKPATIPVTASITGAVQKRHQYDQLSNYSTNDLDNERIEESDSNTIETSTSSPANNLDHKRIEESNTLTLKTSTSSSAIETSTLSLANVQNLSYVASKGRPSKQRYLTSAK</sequence>
<dbReference type="Proteomes" id="UP000266673">
    <property type="component" value="Unassembled WGS sequence"/>
</dbReference>
<gene>
    <name evidence="2" type="ORF">C2G38_2161385</name>
</gene>